<dbReference type="Proteomes" id="UP000014540">
    <property type="component" value="Unassembled WGS sequence"/>
</dbReference>
<evidence type="ECO:0000313" key="2">
    <source>
        <dbReference type="Proteomes" id="UP000014540"/>
    </source>
</evidence>
<dbReference type="AlphaFoldDB" id="S3V487"/>
<protein>
    <submittedName>
        <fullName evidence="1">Uncharacterized protein</fullName>
    </submittedName>
</protein>
<keyword evidence="2" id="KW-1185">Reference proteome</keyword>
<evidence type="ECO:0000313" key="1">
    <source>
        <dbReference type="EMBL" id="EPG75439.1"/>
    </source>
</evidence>
<name>S3V487_9LEPT</name>
<comment type="caution">
    <text evidence="1">The sequence shown here is derived from an EMBL/GenBank/DDBJ whole genome shotgun (WGS) entry which is preliminary data.</text>
</comment>
<dbReference type="STRING" id="1193011.LEP1GSC058_1978"/>
<dbReference type="EMBL" id="AKWZ02000003">
    <property type="protein sequence ID" value="EPG75439.1"/>
    <property type="molecule type" value="Genomic_DNA"/>
</dbReference>
<proteinExistence type="predicted"/>
<accession>S3V487</accession>
<sequence>MRRGKRFFFYVCGFFDAFNDSDFFSSYNRRLIPIIFDWMNIRMAN</sequence>
<reference evidence="1" key="1">
    <citation type="submission" date="2013-04" db="EMBL/GenBank/DDBJ databases">
        <authorList>
            <person name="Harkins D.M."/>
            <person name="Durkin A.S."/>
            <person name="Selengut J.D."/>
            <person name="Sanka R."/>
            <person name="DePew J."/>
            <person name="Purushe J."/>
            <person name="Ahmed A."/>
            <person name="van der Linden H."/>
            <person name="Goris M.G.A."/>
            <person name="Hartskeerl R.A."/>
            <person name="Vinetz J.M."/>
            <person name="Sutton G.G."/>
            <person name="Nelson W.C."/>
            <person name="Fouts D.E."/>
        </authorList>
    </citation>
    <scope>NUCLEOTIDE SEQUENCE [LARGE SCALE GENOMIC DNA]</scope>
    <source>
        <strain evidence="1">BUT 6</strain>
    </source>
</reference>
<gene>
    <name evidence="1" type="ORF">LEP1GSC058_1978</name>
</gene>
<organism evidence="1 2">
    <name type="scientific">Leptospira fainei serovar Hurstbridge str. BUT 6</name>
    <dbReference type="NCBI Taxonomy" id="1193011"/>
    <lineage>
        <taxon>Bacteria</taxon>
        <taxon>Pseudomonadati</taxon>
        <taxon>Spirochaetota</taxon>
        <taxon>Spirochaetia</taxon>
        <taxon>Leptospirales</taxon>
        <taxon>Leptospiraceae</taxon>
        <taxon>Leptospira</taxon>
    </lineage>
</organism>